<keyword evidence="2" id="KW-0472">Membrane</keyword>
<keyword evidence="6" id="KW-1185">Reference proteome</keyword>
<evidence type="ECO:0000313" key="5">
    <source>
        <dbReference type="EMBL" id="OCC15727.1"/>
    </source>
</evidence>
<keyword evidence="5" id="KW-0449">Lipoprotein</keyword>
<keyword evidence="1" id="KW-0732">Signal</keyword>
<evidence type="ECO:0000313" key="6">
    <source>
        <dbReference type="Proteomes" id="UP000093080"/>
    </source>
</evidence>
<gene>
    <name evidence="5" type="ORF">DBT_0651</name>
</gene>
<keyword evidence="3" id="KW-0998">Cell outer membrane</keyword>
<dbReference type="RefSeq" id="WP_067616335.1">
    <property type="nucleotide sequence ID" value="NZ_MAGO01000003.1"/>
</dbReference>
<dbReference type="EMBL" id="MAGO01000003">
    <property type="protein sequence ID" value="OCC15727.1"/>
    <property type="molecule type" value="Genomic_DNA"/>
</dbReference>
<proteinExistence type="inferred from homology"/>
<feature type="domain" description="Outer membrane lipoprotein BamD-like" evidence="4">
    <location>
        <begin position="48"/>
        <end position="225"/>
    </location>
</feature>
<dbReference type="NCBIfam" id="TIGR03302">
    <property type="entry name" value="OM_YfiO"/>
    <property type="match status" value="1"/>
</dbReference>
<name>A0A1B9F712_9BACT</name>
<evidence type="ECO:0000256" key="1">
    <source>
        <dbReference type="ARBA" id="ARBA00022729"/>
    </source>
</evidence>
<evidence type="ECO:0000259" key="4">
    <source>
        <dbReference type="Pfam" id="PF13525"/>
    </source>
</evidence>
<dbReference type="Gene3D" id="1.25.40.10">
    <property type="entry name" value="Tetratricopeptide repeat domain"/>
    <property type="match status" value="1"/>
</dbReference>
<dbReference type="SUPFAM" id="SSF48452">
    <property type="entry name" value="TPR-like"/>
    <property type="match status" value="1"/>
</dbReference>
<protein>
    <submittedName>
        <fullName evidence="5">Putative lipoprotein</fullName>
    </submittedName>
</protein>
<dbReference type="HAMAP" id="MF_00922">
    <property type="entry name" value="OM_assembly_BamD"/>
    <property type="match status" value="1"/>
</dbReference>
<reference evidence="5 6" key="1">
    <citation type="submission" date="2016-06" db="EMBL/GenBank/DDBJ databases">
        <title>Respiratory ammonification of nitrate coupled to the oxidation of elemental sulfur in deep-sea autotrophic thermophilic bacteria.</title>
        <authorList>
            <person name="Slobodkina G.B."/>
            <person name="Mardanov A.V."/>
            <person name="Ravin N.V."/>
            <person name="Frolova A.A."/>
            <person name="Viryasiv M.B."/>
            <person name="Chernyh N.A."/>
            <person name="Bonch-Osmolovskaya E.A."/>
            <person name="Slobodkin A.I."/>
        </authorList>
    </citation>
    <scope>NUCLEOTIDE SEQUENCE [LARGE SCALE GENOMIC DNA]</scope>
    <source>
        <strain evidence="5 6">S69</strain>
    </source>
</reference>
<sequence length="254" mass="29918">MKKKISTSIPLMLILFIGPYLSGCSTLGKIWPFSSNQQKRQELEPVKTEEKLQKEAIQHFRRGRFILAQELFQKIKDRYPFSPYAAIAELRLADCKFFQGLYEEAIPLYEEFEKLHPTHQYIPYAIFQIGTCYYRLMATPDRDQTFTHKVIETFERLLRRYPNSPYSFEAKRRIKVARERLAAHEFVVAKWYIRTGQKKQALFRLKTLLARYPDTTIARDAQHLQSQLLSSPDGKIAEIEGEASSIWKSLWPFN</sequence>
<dbReference type="OrthoDB" id="9781894at2"/>
<dbReference type="InterPro" id="IPR017689">
    <property type="entry name" value="BamD"/>
</dbReference>
<dbReference type="InterPro" id="IPR011990">
    <property type="entry name" value="TPR-like_helical_dom_sf"/>
</dbReference>
<accession>A0A1B9F712</accession>
<comment type="caution">
    <text evidence="5">The sequence shown here is derived from an EMBL/GenBank/DDBJ whole genome shotgun (WGS) entry which is preliminary data.</text>
</comment>
<evidence type="ECO:0000256" key="3">
    <source>
        <dbReference type="ARBA" id="ARBA00023237"/>
    </source>
</evidence>
<dbReference type="Pfam" id="PF13525">
    <property type="entry name" value="YfiO"/>
    <property type="match status" value="1"/>
</dbReference>
<dbReference type="STRING" id="1156395.DBT_0651"/>
<organism evidence="5 6">
    <name type="scientific">Dissulfuribacter thermophilus</name>
    <dbReference type="NCBI Taxonomy" id="1156395"/>
    <lineage>
        <taxon>Bacteria</taxon>
        <taxon>Pseudomonadati</taxon>
        <taxon>Thermodesulfobacteriota</taxon>
        <taxon>Dissulfuribacteria</taxon>
        <taxon>Dissulfuribacterales</taxon>
        <taxon>Dissulfuribacteraceae</taxon>
        <taxon>Dissulfuribacter</taxon>
    </lineage>
</organism>
<dbReference type="AlphaFoldDB" id="A0A1B9F712"/>
<dbReference type="InterPro" id="IPR039565">
    <property type="entry name" value="BamD-like"/>
</dbReference>
<evidence type="ECO:0000256" key="2">
    <source>
        <dbReference type="ARBA" id="ARBA00023136"/>
    </source>
</evidence>
<dbReference type="Proteomes" id="UP000093080">
    <property type="component" value="Unassembled WGS sequence"/>
</dbReference>